<dbReference type="InterPro" id="IPR003006">
    <property type="entry name" value="Ig/MHC_CS"/>
</dbReference>
<keyword evidence="1" id="KW-0393">Immunoglobulin domain</keyword>
<keyword evidence="5" id="KW-1185">Reference proteome</keyword>
<reference evidence="4" key="2">
    <citation type="submission" date="2025-09" db="UniProtKB">
        <authorList>
            <consortium name="Ensembl"/>
        </authorList>
    </citation>
    <scope>IDENTIFICATION</scope>
</reference>
<evidence type="ECO:0000259" key="3">
    <source>
        <dbReference type="PROSITE" id="PS50835"/>
    </source>
</evidence>
<reference evidence="4" key="1">
    <citation type="submission" date="2025-08" db="UniProtKB">
        <authorList>
            <consortium name="Ensembl"/>
        </authorList>
    </citation>
    <scope>IDENTIFICATION</scope>
</reference>
<protein>
    <recommendedName>
        <fullName evidence="3">Ig-like domain-containing protein</fullName>
    </recommendedName>
</protein>
<dbReference type="Proteomes" id="UP000472275">
    <property type="component" value="Chromosome 10"/>
</dbReference>
<proteinExistence type="predicted"/>
<evidence type="ECO:0000256" key="2">
    <source>
        <dbReference type="SAM" id="MobiDB-lite"/>
    </source>
</evidence>
<dbReference type="Pfam" id="PF07654">
    <property type="entry name" value="C1-set"/>
    <property type="match status" value="1"/>
</dbReference>
<dbReference type="PROSITE" id="PS50835">
    <property type="entry name" value="IG_LIKE"/>
    <property type="match status" value="1"/>
</dbReference>
<sequence>MAAGARCSPHTHTEPPSVGTTARSRPLTAASATRTACPPPLGPGHGGLAGLCLLHGPPGSCAHPVRTAPEKGRHKTRLFAYSGSSKQVERVARRAEMVLEEILKGNASLALGDAEVREEGTYSCLVSVASLTGEQSIQLQIEGNREQHKLVCNIRHYYPHNTQAQWLQEPKDTWKVPDVMKNVLSGGDQQSSNGTYSSSRCFLLTASLKDGGHKYTCWVDHPSLQSPIRRSMTVEVRDTAAVVTYLHRPAAAPPQPRRVPRRHPLLPPQR</sequence>
<feature type="region of interest" description="Disordered" evidence="2">
    <location>
        <begin position="1"/>
        <end position="27"/>
    </location>
</feature>
<dbReference type="InterPro" id="IPR003597">
    <property type="entry name" value="Ig_C1-set"/>
</dbReference>
<evidence type="ECO:0000313" key="4">
    <source>
        <dbReference type="Ensembl" id="ENSACCP00020012775.1"/>
    </source>
</evidence>
<dbReference type="InterPro" id="IPR013783">
    <property type="entry name" value="Ig-like_fold"/>
</dbReference>
<accession>A0A663EKG8</accession>
<name>A0A663EKG8_AQUCH</name>
<organism evidence="4 5">
    <name type="scientific">Aquila chrysaetos chrysaetos</name>
    <dbReference type="NCBI Taxonomy" id="223781"/>
    <lineage>
        <taxon>Eukaryota</taxon>
        <taxon>Metazoa</taxon>
        <taxon>Chordata</taxon>
        <taxon>Craniata</taxon>
        <taxon>Vertebrata</taxon>
        <taxon>Euteleostomi</taxon>
        <taxon>Archelosauria</taxon>
        <taxon>Archosauria</taxon>
        <taxon>Dinosauria</taxon>
        <taxon>Saurischia</taxon>
        <taxon>Theropoda</taxon>
        <taxon>Coelurosauria</taxon>
        <taxon>Aves</taxon>
        <taxon>Neognathae</taxon>
        <taxon>Neoaves</taxon>
        <taxon>Telluraves</taxon>
        <taxon>Accipitrimorphae</taxon>
        <taxon>Accipitriformes</taxon>
        <taxon>Accipitridae</taxon>
        <taxon>Accipitrinae</taxon>
        <taxon>Aquila</taxon>
    </lineage>
</organism>
<dbReference type="SUPFAM" id="SSF48726">
    <property type="entry name" value="Immunoglobulin"/>
    <property type="match status" value="1"/>
</dbReference>
<evidence type="ECO:0000256" key="1">
    <source>
        <dbReference type="ARBA" id="ARBA00023319"/>
    </source>
</evidence>
<evidence type="ECO:0000313" key="5">
    <source>
        <dbReference type="Proteomes" id="UP000472275"/>
    </source>
</evidence>
<dbReference type="PROSITE" id="PS00290">
    <property type="entry name" value="IG_MHC"/>
    <property type="match status" value="1"/>
</dbReference>
<dbReference type="InParanoid" id="A0A663EKG8"/>
<dbReference type="AlphaFoldDB" id="A0A663EKG8"/>
<dbReference type="Gene3D" id="2.60.40.10">
    <property type="entry name" value="Immunoglobulins"/>
    <property type="match status" value="2"/>
</dbReference>
<dbReference type="Ensembl" id="ENSACCT00020013359.1">
    <property type="protein sequence ID" value="ENSACCP00020012775.1"/>
    <property type="gene ID" value="ENSACCG00020008786.1"/>
</dbReference>
<dbReference type="InterPro" id="IPR007110">
    <property type="entry name" value="Ig-like_dom"/>
</dbReference>
<feature type="domain" description="Ig-like" evidence="3">
    <location>
        <begin position="142"/>
        <end position="233"/>
    </location>
</feature>
<dbReference type="InterPro" id="IPR036179">
    <property type="entry name" value="Ig-like_dom_sf"/>
</dbReference>
<feature type="region of interest" description="Disordered" evidence="2">
    <location>
        <begin position="248"/>
        <end position="270"/>
    </location>
</feature>
<dbReference type="InterPro" id="IPR050380">
    <property type="entry name" value="Immune_Resp_Modulators"/>
</dbReference>
<dbReference type="GeneTree" id="ENSGT00940000165285"/>
<dbReference type="PANTHER" id="PTHR23411">
    <property type="entry name" value="TAPASIN"/>
    <property type="match status" value="1"/>
</dbReference>